<evidence type="ECO:0000313" key="3">
    <source>
        <dbReference type="Proteomes" id="UP000733611"/>
    </source>
</evidence>
<organism evidence="2 3">
    <name type="scientific">Candidatus Anaerobiospirillum pullicola</name>
    <dbReference type="NCBI Taxonomy" id="2838451"/>
    <lineage>
        <taxon>Bacteria</taxon>
        <taxon>Pseudomonadati</taxon>
        <taxon>Pseudomonadota</taxon>
        <taxon>Gammaproteobacteria</taxon>
        <taxon>Aeromonadales</taxon>
        <taxon>Succinivibrionaceae</taxon>
        <taxon>Anaerobiospirillum</taxon>
    </lineage>
</organism>
<evidence type="ECO:0000313" key="2">
    <source>
        <dbReference type="EMBL" id="MBU3844070.1"/>
    </source>
</evidence>
<dbReference type="CDD" id="cd13400">
    <property type="entry name" value="LT_IagB-like"/>
    <property type="match status" value="1"/>
</dbReference>
<keyword evidence="1" id="KW-1133">Transmembrane helix</keyword>
<sequence length="221" mass="24914">MFSCKNSLLPLQAALALASALVPWHLLPQALLRYGSLLLVAVVSSALFLSPVSTAATLSCKVQGHWRDVAYQEAPMKQYANLKNCIAWTAYQFELPEELLYSILYVERGPVNGKCGRNRNGTQDCGPAQINDVRLSELKQFGLSKSDIRQKPCHNIWAMGYLVRREIEKADGNIWMGVGNYHYHYSVNQKVHANYINRIRNAWQNLVTSTYNYCVEDAGSK</sequence>
<dbReference type="InterPro" id="IPR023346">
    <property type="entry name" value="Lysozyme-like_dom_sf"/>
</dbReference>
<proteinExistence type="predicted"/>
<dbReference type="AlphaFoldDB" id="A0A948TFT6"/>
<dbReference type="EMBL" id="JAHLFE010000082">
    <property type="protein sequence ID" value="MBU3844070.1"/>
    <property type="molecule type" value="Genomic_DNA"/>
</dbReference>
<accession>A0A948TFT6</accession>
<protein>
    <submittedName>
        <fullName evidence="2">Lytic transglycosylase domain-containing protein</fullName>
    </submittedName>
</protein>
<dbReference type="SUPFAM" id="SSF53955">
    <property type="entry name" value="Lysozyme-like"/>
    <property type="match status" value="1"/>
</dbReference>
<keyword evidence="1" id="KW-0812">Transmembrane</keyword>
<gene>
    <name evidence="2" type="ORF">H9847_04250</name>
</gene>
<dbReference type="Proteomes" id="UP000733611">
    <property type="component" value="Unassembled WGS sequence"/>
</dbReference>
<reference evidence="2" key="2">
    <citation type="submission" date="2021-04" db="EMBL/GenBank/DDBJ databases">
        <authorList>
            <person name="Gilroy R."/>
        </authorList>
    </citation>
    <scope>NUCLEOTIDE SEQUENCE</scope>
    <source>
        <strain evidence="2">378</strain>
    </source>
</reference>
<comment type="caution">
    <text evidence="2">The sequence shown here is derived from an EMBL/GenBank/DDBJ whole genome shotgun (WGS) entry which is preliminary data.</text>
</comment>
<name>A0A948TFT6_9GAMM</name>
<reference evidence="2" key="1">
    <citation type="journal article" date="2021" name="PeerJ">
        <title>Extensive microbial diversity within the chicken gut microbiome revealed by metagenomics and culture.</title>
        <authorList>
            <person name="Gilroy R."/>
            <person name="Ravi A."/>
            <person name="Getino M."/>
            <person name="Pursley I."/>
            <person name="Horton D.L."/>
            <person name="Alikhan N.F."/>
            <person name="Baker D."/>
            <person name="Gharbi K."/>
            <person name="Hall N."/>
            <person name="Watson M."/>
            <person name="Adriaenssens E.M."/>
            <person name="Foster-Nyarko E."/>
            <person name="Jarju S."/>
            <person name="Secka A."/>
            <person name="Antonio M."/>
            <person name="Oren A."/>
            <person name="Chaudhuri R.R."/>
            <person name="La Ragione R."/>
            <person name="Hildebrand F."/>
            <person name="Pallen M.J."/>
        </authorList>
    </citation>
    <scope>NUCLEOTIDE SEQUENCE</scope>
    <source>
        <strain evidence="2">378</strain>
    </source>
</reference>
<feature type="transmembrane region" description="Helical" evidence="1">
    <location>
        <begin position="30"/>
        <end position="49"/>
    </location>
</feature>
<keyword evidence="1" id="KW-0472">Membrane</keyword>
<evidence type="ECO:0000256" key="1">
    <source>
        <dbReference type="SAM" id="Phobius"/>
    </source>
</evidence>
<dbReference type="Gene3D" id="1.10.530.10">
    <property type="match status" value="1"/>
</dbReference>